<dbReference type="Proteomes" id="UP001595925">
    <property type="component" value="Unassembled WGS sequence"/>
</dbReference>
<dbReference type="EMBL" id="JBHSJG010000038">
    <property type="protein sequence ID" value="MFC4988990.1"/>
    <property type="molecule type" value="Genomic_DNA"/>
</dbReference>
<dbReference type="InterPro" id="IPR015866">
    <property type="entry name" value="Ser-tRNA-synth_1_N"/>
</dbReference>
<dbReference type="Pfam" id="PF02403">
    <property type="entry name" value="Seryl_tRNA_N"/>
    <property type="match status" value="1"/>
</dbReference>
<reference evidence="2 3" key="1">
    <citation type="journal article" date="2019" name="Int. J. Syst. Evol. Microbiol.">
        <title>The Global Catalogue of Microorganisms (GCM) 10K type strain sequencing project: providing services to taxonomists for standard genome sequencing and annotation.</title>
        <authorList>
            <consortium name="The Broad Institute Genomics Platform"/>
            <consortium name="The Broad Institute Genome Sequencing Center for Infectious Disease"/>
            <person name="Wu L."/>
            <person name="Ma J."/>
        </authorList>
    </citation>
    <scope>NUCLEOTIDE SEQUENCE [LARGE SCALE GENOMIC DNA]</scope>
    <source>
        <strain evidence="2 3">CGMCC 1.15824</strain>
    </source>
</reference>
<dbReference type="Gene3D" id="1.10.287.40">
    <property type="entry name" value="Serine-tRNA synthetase, tRNA binding domain"/>
    <property type="match status" value="1"/>
</dbReference>
<dbReference type="AlphaFoldDB" id="A0ABD5QH31"/>
<name>A0ABD5QH31_9EURY</name>
<accession>A0ABD5QH31</accession>
<sequence length="48" mass="5494">MLDRSSLRERPEAVAEAIANRGADVDLEAILELDEQWRDRKARGDSLR</sequence>
<dbReference type="SUPFAM" id="SSF46589">
    <property type="entry name" value="tRNA-binding arm"/>
    <property type="match status" value="1"/>
</dbReference>
<keyword evidence="2" id="KW-0436">Ligase</keyword>
<evidence type="ECO:0000259" key="1">
    <source>
        <dbReference type="Pfam" id="PF02403"/>
    </source>
</evidence>
<keyword evidence="3" id="KW-1185">Reference proteome</keyword>
<feature type="non-terminal residue" evidence="2">
    <location>
        <position position="48"/>
    </location>
</feature>
<comment type="caution">
    <text evidence="2">The sequence shown here is derived from an EMBL/GenBank/DDBJ whole genome shotgun (WGS) entry which is preliminary data.</text>
</comment>
<dbReference type="InterPro" id="IPR042103">
    <property type="entry name" value="SerRS_1_N_sf"/>
</dbReference>
<organism evidence="2 3">
    <name type="scientific">Saliphagus infecundisoli</name>
    <dbReference type="NCBI Taxonomy" id="1849069"/>
    <lineage>
        <taxon>Archaea</taxon>
        <taxon>Methanobacteriati</taxon>
        <taxon>Methanobacteriota</taxon>
        <taxon>Stenosarchaea group</taxon>
        <taxon>Halobacteria</taxon>
        <taxon>Halobacteriales</taxon>
        <taxon>Natrialbaceae</taxon>
        <taxon>Saliphagus</taxon>
    </lineage>
</organism>
<dbReference type="GO" id="GO:0016874">
    <property type="term" value="F:ligase activity"/>
    <property type="evidence" value="ECO:0007669"/>
    <property type="project" value="UniProtKB-KW"/>
</dbReference>
<evidence type="ECO:0000313" key="2">
    <source>
        <dbReference type="EMBL" id="MFC4988990.1"/>
    </source>
</evidence>
<protein>
    <submittedName>
        <fullName evidence="2">Serine--tRNA ligase</fullName>
    </submittedName>
</protein>
<gene>
    <name evidence="2" type="ORF">ACFPFO_14695</name>
</gene>
<evidence type="ECO:0000313" key="3">
    <source>
        <dbReference type="Proteomes" id="UP001595925"/>
    </source>
</evidence>
<feature type="domain" description="Serine-tRNA synthetase type1 N-terminal" evidence="1">
    <location>
        <begin position="1"/>
        <end position="48"/>
    </location>
</feature>
<dbReference type="InterPro" id="IPR010978">
    <property type="entry name" value="tRNA-bd_arm"/>
</dbReference>
<proteinExistence type="predicted"/>